<dbReference type="Pfam" id="PF07963">
    <property type="entry name" value="N_methyl"/>
    <property type="match status" value="1"/>
</dbReference>
<organism evidence="2 3">
    <name type="scientific">Desulfurella multipotens</name>
    <dbReference type="NCBI Taxonomy" id="79269"/>
    <lineage>
        <taxon>Bacteria</taxon>
        <taxon>Pseudomonadati</taxon>
        <taxon>Campylobacterota</taxon>
        <taxon>Desulfurellia</taxon>
        <taxon>Desulfurellales</taxon>
        <taxon>Desulfurellaceae</taxon>
        <taxon>Desulfurella</taxon>
    </lineage>
</organism>
<dbReference type="PROSITE" id="PS00409">
    <property type="entry name" value="PROKAR_NTER_METHYL"/>
    <property type="match status" value="1"/>
</dbReference>
<dbReference type="EMBL" id="FMYU01000003">
    <property type="protein sequence ID" value="SDC21319.1"/>
    <property type="molecule type" value="Genomic_DNA"/>
</dbReference>
<dbReference type="InterPro" id="IPR012902">
    <property type="entry name" value="N_methyl_site"/>
</dbReference>
<accession>A0A1G6JRF5</accession>
<keyword evidence="3" id="KW-1185">Reference proteome</keyword>
<dbReference type="OrthoDB" id="5430888at2"/>
<sequence length="356" mass="40214">MNHNKKGFTLLEIIVTLFIVMVALAIGYYTFVKVLKLSFYHSSTQKSQINTLMGIDLLRYDCEMAGYGLTQSIPKGVDSSNYAEASSSPANNYNNEPGVPWPVQIGTYNNASYLVIRSTIANINSASRKWSVMYYDGTNWQIQGYSDSLSWPKNEADNHFTKGTDDNDYVIILHNKDLYAKSNGLYYFKLSTLPSNANIPPSDYTYVVYGVDADTTLRMPFNRVDYFLDNTNLPKFCEPSTYELYRATINQSNGAINKQPLLDCVKDFEVAIKSGNNWYTSKNPLGSQIDAQNTQEIRIFILQQSGKFNQEYTNSKTINLGDSDTGILSTFTPSGNQVHYQWKTINLSIVPRNLVQ</sequence>
<gene>
    <name evidence="2" type="ORF">SAMN05660835_00462</name>
</gene>
<dbReference type="RefSeq" id="WP_092127909.1">
    <property type="nucleotide sequence ID" value="NZ_FMYU01000003.1"/>
</dbReference>
<name>A0A1G6JRF5_9BACT</name>
<reference evidence="3" key="1">
    <citation type="submission" date="2016-10" db="EMBL/GenBank/DDBJ databases">
        <authorList>
            <person name="Varghese N."/>
            <person name="Submissions S."/>
        </authorList>
    </citation>
    <scope>NUCLEOTIDE SEQUENCE [LARGE SCALE GENOMIC DNA]</scope>
    <source>
        <strain evidence="3">DSM 8415</strain>
    </source>
</reference>
<evidence type="ECO:0000256" key="1">
    <source>
        <dbReference type="SAM" id="Phobius"/>
    </source>
</evidence>
<evidence type="ECO:0000313" key="3">
    <source>
        <dbReference type="Proteomes" id="UP000199411"/>
    </source>
</evidence>
<protein>
    <submittedName>
        <fullName evidence="2">Type II secretory pathway, pseudopilin PulG</fullName>
    </submittedName>
</protein>
<feature type="transmembrane region" description="Helical" evidence="1">
    <location>
        <begin position="7"/>
        <end position="31"/>
    </location>
</feature>
<proteinExistence type="predicted"/>
<dbReference type="Proteomes" id="UP000199411">
    <property type="component" value="Unassembled WGS sequence"/>
</dbReference>
<keyword evidence="1" id="KW-1133">Transmembrane helix</keyword>
<keyword evidence="1" id="KW-0472">Membrane</keyword>
<evidence type="ECO:0000313" key="2">
    <source>
        <dbReference type="EMBL" id="SDC21319.1"/>
    </source>
</evidence>
<dbReference type="AlphaFoldDB" id="A0A1G6JRF5"/>
<keyword evidence="1" id="KW-0812">Transmembrane</keyword>